<sequence>MTVPKRKGVSLMLQTCIDMKLFQYGMIAAGIMGVWCLFWSNHFYNRALGDLKRKDKPKSKWTSSVLEESKNKLLEDPDSYIRVKLAEARGAGTHVGRLHQGANLSLCICGLLFALAGYTVLKYHYETYVLWRHGLLAGAIACGILMIKFCQNQPDKEDLLVDAWRNYFENIKGRARERAQPEVFPATVQERESIRKKKERRQEQSNTNMEEQITQIEKGIREAAASDSRFAGVLTPEEETLFREVIREYMN</sequence>
<dbReference type="Proteomes" id="UP000593601">
    <property type="component" value="Chromosome"/>
</dbReference>
<reference evidence="3 4" key="1">
    <citation type="submission" date="2020-10" db="EMBL/GenBank/DDBJ databases">
        <title>Blautia liquoris sp.nov., isolated from the mud in a fermentation cellar used for the production of Chinese strong-flavoured liquor.</title>
        <authorList>
            <person name="Lu L."/>
        </authorList>
    </citation>
    <scope>NUCLEOTIDE SEQUENCE [LARGE SCALE GENOMIC DNA]</scope>
    <source>
        <strain evidence="3 4">LZLJ-3</strain>
    </source>
</reference>
<evidence type="ECO:0000256" key="1">
    <source>
        <dbReference type="SAM" id="MobiDB-lite"/>
    </source>
</evidence>
<protein>
    <submittedName>
        <fullName evidence="3">Uncharacterized protein</fullName>
    </submittedName>
</protein>
<accession>A0A7M2RHP4</accession>
<dbReference type="KEGG" id="bliq:INP51_00525"/>
<keyword evidence="2" id="KW-0812">Transmembrane</keyword>
<dbReference type="RefSeq" id="WP_193735824.1">
    <property type="nucleotide sequence ID" value="NZ_CP063304.1"/>
</dbReference>
<name>A0A7M2RHP4_9FIRM</name>
<feature type="region of interest" description="Disordered" evidence="1">
    <location>
        <begin position="190"/>
        <end position="211"/>
    </location>
</feature>
<dbReference type="EMBL" id="CP063304">
    <property type="protein sequence ID" value="QOV19504.1"/>
    <property type="molecule type" value="Genomic_DNA"/>
</dbReference>
<feature type="transmembrane region" description="Helical" evidence="2">
    <location>
        <begin position="102"/>
        <end position="121"/>
    </location>
</feature>
<gene>
    <name evidence="3" type="ORF">INP51_00525</name>
</gene>
<organism evidence="3 4">
    <name type="scientific">Blautia liquoris</name>
    <dbReference type="NCBI Taxonomy" id="2779518"/>
    <lineage>
        <taxon>Bacteria</taxon>
        <taxon>Bacillati</taxon>
        <taxon>Bacillota</taxon>
        <taxon>Clostridia</taxon>
        <taxon>Lachnospirales</taxon>
        <taxon>Lachnospiraceae</taxon>
        <taxon>Blautia</taxon>
    </lineage>
</organism>
<proteinExistence type="predicted"/>
<keyword evidence="2" id="KW-0472">Membrane</keyword>
<keyword evidence="2" id="KW-1133">Transmembrane helix</keyword>
<evidence type="ECO:0000313" key="4">
    <source>
        <dbReference type="Proteomes" id="UP000593601"/>
    </source>
</evidence>
<evidence type="ECO:0000256" key="2">
    <source>
        <dbReference type="SAM" id="Phobius"/>
    </source>
</evidence>
<evidence type="ECO:0000313" key="3">
    <source>
        <dbReference type="EMBL" id="QOV19504.1"/>
    </source>
</evidence>
<keyword evidence="4" id="KW-1185">Reference proteome</keyword>
<feature type="transmembrane region" description="Helical" evidence="2">
    <location>
        <begin position="21"/>
        <end position="40"/>
    </location>
</feature>
<dbReference type="AlphaFoldDB" id="A0A7M2RHP4"/>
<feature type="transmembrane region" description="Helical" evidence="2">
    <location>
        <begin position="128"/>
        <end position="147"/>
    </location>
</feature>